<dbReference type="GO" id="GO:0036440">
    <property type="term" value="F:citrate synthase activity"/>
    <property type="evidence" value="ECO:0007669"/>
    <property type="project" value="UniProtKB-EC"/>
</dbReference>
<keyword evidence="6" id="KW-1185">Reference proteome</keyword>
<dbReference type="PANTHER" id="PTHR11739:SF4">
    <property type="entry name" value="CITRATE SYNTHASE, PEROXISOMAL"/>
    <property type="match status" value="1"/>
</dbReference>
<dbReference type="Pfam" id="PF00285">
    <property type="entry name" value="Citrate_synt"/>
    <property type="match status" value="1"/>
</dbReference>
<dbReference type="InterPro" id="IPR002020">
    <property type="entry name" value="Citrate_synthase"/>
</dbReference>
<dbReference type="SUPFAM" id="SSF46955">
    <property type="entry name" value="Putative DNA-binding domain"/>
    <property type="match status" value="1"/>
</dbReference>
<dbReference type="GO" id="GO:0006099">
    <property type="term" value="P:tricarboxylic acid cycle"/>
    <property type="evidence" value="ECO:0007669"/>
    <property type="project" value="TreeGrafter"/>
</dbReference>
<dbReference type="SUPFAM" id="SSF48256">
    <property type="entry name" value="Citrate synthase"/>
    <property type="match status" value="1"/>
</dbReference>
<dbReference type="EMBL" id="CP116346">
    <property type="protein sequence ID" value="WIT13372.1"/>
    <property type="molecule type" value="Genomic_DNA"/>
</dbReference>
<dbReference type="GO" id="GO:0005829">
    <property type="term" value="C:cytosol"/>
    <property type="evidence" value="ECO:0007669"/>
    <property type="project" value="TreeGrafter"/>
</dbReference>
<proteinExistence type="inferred from homology"/>
<dbReference type="EC" id="2.3.3.16" evidence="3"/>
<gene>
    <name evidence="5" type="ORF">PFX98_07105</name>
</gene>
<dbReference type="AlphaFoldDB" id="A0AA95SP62"/>
<comment type="similarity">
    <text evidence="2">Belongs to the citrate synthase family.</text>
</comment>
<evidence type="ECO:0000256" key="4">
    <source>
        <dbReference type="ARBA" id="ARBA00022679"/>
    </source>
</evidence>
<dbReference type="GO" id="GO:0005975">
    <property type="term" value="P:carbohydrate metabolic process"/>
    <property type="evidence" value="ECO:0007669"/>
    <property type="project" value="TreeGrafter"/>
</dbReference>
<dbReference type="Proteomes" id="UP001177769">
    <property type="component" value="Chromosome"/>
</dbReference>
<dbReference type="InterPro" id="IPR016143">
    <property type="entry name" value="Citrate_synth-like_sm_a-sub"/>
</dbReference>
<accession>A0AA95SP62</accession>
<dbReference type="InterPro" id="IPR036969">
    <property type="entry name" value="Citrate_synthase_sf"/>
</dbReference>
<keyword evidence="4" id="KW-0808">Transferase</keyword>
<dbReference type="InterPro" id="IPR016142">
    <property type="entry name" value="Citrate_synth-like_lrg_a-sub"/>
</dbReference>
<evidence type="ECO:0000256" key="3">
    <source>
        <dbReference type="ARBA" id="ARBA00012972"/>
    </source>
</evidence>
<evidence type="ECO:0000313" key="6">
    <source>
        <dbReference type="Proteomes" id="UP001177769"/>
    </source>
</evidence>
<comment type="pathway">
    <text evidence="1">Carbohydrate metabolism; tricarboxylic acid cycle; isocitrate from oxaloacetate: step 1/2.</text>
</comment>
<dbReference type="Gene3D" id="1.10.1660.10">
    <property type="match status" value="1"/>
</dbReference>
<evidence type="ECO:0000313" key="5">
    <source>
        <dbReference type="EMBL" id="WIT13372.1"/>
    </source>
</evidence>
<dbReference type="InterPro" id="IPR009061">
    <property type="entry name" value="DNA-bd_dom_put_sf"/>
</dbReference>
<dbReference type="Gene3D" id="1.10.230.10">
    <property type="entry name" value="Cytochrome P450-Terp, domain 2"/>
    <property type="match status" value="1"/>
</dbReference>
<dbReference type="PANTHER" id="PTHR11739">
    <property type="entry name" value="CITRATE SYNTHASE"/>
    <property type="match status" value="1"/>
</dbReference>
<organism evidence="5 6">
    <name type="scientific">Paucibacter sediminis</name>
    <dbReference type="NCBI Taxonomy" id="3019553"/>
    <lineage>
        <taxon>Bacteria</taxon>
        <taxon>Pseudomonadati</taxon>
        <taxon>Pseudomonadota</taxon>
        <taxon>Betaproteobacteria</taxon>
        <taxon>Burkholderiales</taxon>
        <taxon>Sphaerotilaceae</taxon>
        <taxon>Roseateles</taxon>
    </lineage>
</organism>
<evidence type="ECO:0000256" key="2">
    <source>
        <dbReference type="ARBA" id="ARBA00010566"/>
    </source>
</evidence>
<dbReference type="Gene3D" id="1.10.580.10">
    <property type="entry name" value="Citrate Synthase, domain 1"/>
    <property type="match status" value="1"/>
</dbReference>
<sequence>MAKTSPAIPLRSPVTLLNSDQVVQRLGISKPTLYAYVSRGLLQAVADPADPRARRYSSFEVEQLQRRKQRGRRVEPQAKAALQGHWPVLETALTGIVDGAPVYRGEPVLALARSASVEDVARRLWQFEAADPFASPAPRLNTAWQRLTRELHAQPLSERTLALFAHANTQLRAPAWLPEGPALAQACGEQLRAAVACFLCQPPQAAPIATQFADAWGLRTGSNSRAAEDALRQALVLCADHQMNWVSFSARGLASVGAGLGAALLGALCNLPAQFNGGSCAQVEALWDELLAAPHLETALRARLDRGEALPGFNHYDYPAGDPRATLLLKLASQHAKEKLPPIARLAERLTGAKPALDFGLVALRRALAAPPEAAAALLMAGRCVGILAHVLEQRRSGERLVARSRYVGP</sequence>
<protein>
    <recommendedName>
        <fullName evidence="3">citrate synthase (unknown stereospecificity)</fullName>
        <ecNumber evidence="3">2.3.3.16</ecNumber>
    </recommendedName>
</protein>
<evidence type="ECO:0000256" key="1">
    <source>
        <dbReference type="ARBA" id="ARBA00004751"/>
    </source>
</evidence>
<reference evidence="5" key="1">
    <citation type="submission" date="2023-01" db="EMBL/GenBank/DDBJ databases">
        <title>Whole genome sequence of Paucibacter sp. S2-9 isolated from pond sediment.</title>
        <authorList>
            <person name="Jung J.Y."/>
        </authorList>
    </citation>
    <scope>NUCLEOTIDE SEQUENCE</scope>
    <source>
        <strain evidence="5">S2-9</strain>
    </source>
</reference>
<name>A0AA95SP62_9BURK</name>
<dbReference type="KEGG" id="pais:PFX98_07105"/>
<dbReference type="RefSeq" id="WP_285234484.1">
    <property type="nucleotide sequence ID" value="NZ_CP116346.1"/>
</dbReference>